<reference evidence="3 5" key="1">
    <citation type="submission" date="2017-05" db="EMBL/GenBank/DDBJ databases">
        <authorList>
            <person name="Song R."/>
            <person name="Chenine A.L."/>
            <person name="Ruprecht R.M."/>
        </authorList>
    </citation>
    <scope>NUCLEOTIDE SEQUENCE [LARGE SCALE GENOMIC DNA]</scope>
    <source>
        <strain evidence="3 5">S567_C10_BS</strain>
    </source>
</reference>
<dbReference type="Gene3D" id="1.20.120.1490">
    <property type="match status" value="1"/>
</dbReference>
<evidence type="ECO:0000256" key="2">
    <source>
        <dbReference type="SAM" id="MobiDB-lite"/>
    </source>
</evidence>
<evidence type="ECO:0000313" key="5">
    <source>
        <dbReference type="Proteomes" id="UP000194857"/>
    </source>
</evidence>
<reference evidence="4" key="2">
    <citation type="submission" date="2023-06" db="EMBL/GenBank/DDBJ databases">
        <authorList>
            <consortium name="Clinical and Environmental Microbiology Branch: Whole genome sequencing antimicrobial resistance pathogens in the healthcare setting"/>
        </authorList>
    </citation>
    <scope>NUCLEOTIDE SEQUENCE</scope>
    <source>
        <strain evidence="4">2021CK-01020</strain>
    </source>
</reference>
<dbReference type="EMBL" id="CP136986">
    <property type="protein sequence ID" value="WOS75387.1"/>
    <property type="molecule type" value="Genomic_DNA"/>
</dbReference>
<organism evidence="3 5">
    <name type="scientific">Pseudomonas aeruginosa</name>
    <dbReference type="NCBI Taxonomy" id="287"/>
    <lineage>
        <taxon>Bacteria</taxon>
        <taxon>Pseudomonadati</taxon>
        <taxon>Pseudomonadota</taxon>
        <taxon>Gammaproteobacteria</taxon>
        <taxon>Pseudomonadales</taxon>
        <taxon>Pseudomonadaceae</taxon>
        <taxon>Pseudomonas</taxon>
    </lineage>
</organism>
<reference evidence="4" key="3">
    <citation type="submission" date="2023-10" db="EMBL/GenBank/DDBJ databases">
        <title>Pathogen: clinical or host-associated sample.</title>
        <authorList>
            <person name="Hergert J."/>
            <person name="Casey R."/>
            <person name="Wagner J."/>
            <person name="Young E.L."/>
            <person name="Oakeson K.F."/>
        </authorList>
    </citation>
    <scope>NUCLEOTIDE SEQUENCE</scope>
    <source>
        <strain evidence="4">2021CK-01020</strain>
    </source>
</reference>
<name>A0A077JXU8_PSEAI</name>
<dbReference type="EMBL" id="NFFZ01000036">
    <property type="protein sequence ID" value="OTI54927.1"/>
    <property type="molecule type" value="Genomic_DNA"/>
</dbReference>
<evidence type="ECO:0000256" key="1">
    <source>
        <dbReference type="SAM" id="Coils"/>
    </source>
</evidence>
<dbReference type="KEGG" id="paeb:NCGM1900_5035"/>
<feature type="region of interest" description="Disordered" evidence="2">
    <location>
        <begin position="1"/>
        <end position="43"/>
    </location>
</feature>
<dbReference type="Proteomes" id="UP000194857">
    <property type="component" value="Unassembled WGS sequence"/>
</dbReference>
<keyword evidence="1" id="KW-0175">Coiled coil</keyword>
<dbReference type="Proteomes" id="UP001297540">
    <property type="component" value="Chromosome"/>
</dbReference>
<feature type="coiled-coil region" evidence="1">
    <location>
        <begin position="79"/>
        <end position="139"/>
    </location>
</feature>
<proteinExistence type="predicted"/>
<gene>
    <name evidence="3" type="ORF">CAZ10_35865</name>
    <name evidence="4" type="ORF">L4V69_23075</name>
</gene>
<feature type="compositionally biased region" description="Polar residues" evidence="2">
    <location>
        <begin position="1"/>
        <end position="14"/>
    </location>
</feature>
<evidence type="ECO:0000313" key="4">
    <source>
        <dbReference type="EMBL" id="WOS75387.1"/>
    </source>
</evidence>
<sequence>MLTLSGWITTQVPPSSRAAADAKAARTGTAEQAEDPAAGTDAADQHVRLSQAGRELAATMGVPVEEEDEDIPQELRPMVKMIRELKKKIEEKLRELQEAMRSSDPGAKEARVPELQKELQQLNSALQTATAAMASAIKEMGISDPALIMKVMGSR</sequence>
<dbReference type="RefSeq" id="WP_003087264.1">
    <property type="nucleotide sequence ID" value="NZ_AP014622.1"/>
</dbReference>
<protein>
    <submittedName>
        <fullName evidence="3">Uncharacterized protein</fullName>
    </submittedName>
</protein>
<dbReference type="AlphaFoldDB" id="A0A077JXU8"/>
<accession>A0A077JXU8</accession>
<feature type="compositionally biased region" description="Low complexity" evidence="2">
    <location>
        <begin position="17"/>
        <end position="30"/>
    </location>
</feature>
<evidence type="ECO:0000313" key="3">
    <source>
        <dbReference type="EMBL" id="OTI54927.1"/>
    </source>
</evidence>